<dbReference type="EMBL" id="JAGTPG010000001">
    <property type="protein sequence ID" value="MBR8638692.1"/>
    <property type="molecule type" value="Genomic_DNA"/>
</dbReference>
<evidence type="ECO:0000313" key="1">
    <source>
        <dbReference type="EMBL" id="MBR8638692.1"/>
    </source>
</evidence>
<dbReference type="AlphaFoldDB" id="A0A941FES6"/>
<accession>A0A941FES6</accession>
<sequence length="78" mass="8187">MSADIYGGITVALNDAPIRTEFDHGVDGKPLARLVIGEPGKSIAITVSDSSPATVEQLAEAVARLAAWTQRQALREVA</sequence>
<name>A0A941FES6_9ACTN</name>
<gene>
    <name evidence="1" type="ORF">KEF29_03605</name>
</gene>
<dbReference type="Proteomes" id="UP000682308">
    <property type="component" value="Unassembled WGS sequence"/>
</dbReference>
<reference evidence="1 2" key="1">
    <citation type="submission" date="2021-04" db="EMBL/GenBank/DDBJ databases">
        <title>Characterization of the biosynthetic gene cluster of new lipopeptides with antitumor activity in the genome of the marine Streptomyces PHM034.</title>
        <authorList>
            <person name="Ceniceros A."/>
            <person name="Canedo L."/>
            <person name="Mendez C."/>
            <person name="Olano C."/>
            <person name="Schleissner C."/>
            <person name="Cuevas C."/>
            <person name="De La Calle F."/>
            <person name="Salas J.A."/>
        </authorList>
    </citation>
    <scope>NUCLEOTIDE SEQUENCE [LARGE SCALE GENOMIC DNA]</scope>
    <source>
        <strain evidence="1 2">PHM034</strain>
    </source>
</reference>
<evidence type="ECO:0000313" key="2">
    <source>
        <dbReference type="Proteomes" id="UP000682308"/>
    </source>
</evidence>
<protein>
    <submittedName>
        <fullName evidence="1">Uncharacterized protein</fullName>
    </submittedName>
</protein>
<proteinExistence type="predicted"/>
<organism evidence="1 2">
    <name type="scientific">Streptomyces tuirus</name>
    <dbReference type="NCBI Taxonomy" id="68278"/>
    <lineage>
        <taxon>Bacteria</taxon>
        <taxon>Bacillati</taxon>
        <taxon>Actinomycetota</taxon>
        <taxon>Actinomycetes</taxon>
        <taxon>Kitasatosporales</taxon>
        <taxon>Streptomycetaceae</taxon>
        <taxon>Streptomyces</taxon>
    </lineage>
</organism>
<comment type="caution">
    <text evidence="1">The sequence shown here is derived from an EMBL/GenBank/DDBJ whole genome shotgun (WGS) entry which is preliminary data.</text>
</comment>
<keyword evidence="2" id="KW-1185">Reference proteome</keyword>